<reference evidence="2 3" key="1">
    <citation type="submission" date="2019-03" db="EMBL/GenBank/DDBJ databases">
        <title>Genomic Encyclopedia of Type Strains, Phase IV (KMG-IV): sequencing the most valuable type-strain genomes for metagenomic binning, comparative biology and taxonomic classification.</title>
        <authorList>
            <person name="Goeker M."/>
        </authorList>
    </citation>
    <scope>NUCLEOTIDE SEQUENCE [LARGE SCALE GENOMIC DNA]</scope>
    <source>
        <strain evidence="2 3">DSM 46831</strain>
    </source>
</reference>
<organism evidence="2 3">
    <name type="scientific">Baia soyae</name>
    <dbReference type="NCBI Taxonomy" id="1544746"/>
    <lineage>
        <taxon>Bacteria</taxon>
        <taxon>Bacillati</taxon>
        <taxon>Bacillota</taxon>
        <taxon>Bacilli</taxon>
        <taxon>Bacillales</taxon>
        <taxon>Thermoactinomycetaceae</taxon>
        <taxon>Baia</taxon>
    </lineage>
</organism>
<sequence>MWPIARLTIKEIIYKRVFLVIFLMSLALLIFYGIGTYYAQGQVANMNRGPMGALAQGFMSTQFYGMGLYFAAFITSLLAIFSSVGSISKEIESRQIDPMMARPISRASFVMGRFVGLSILMVSYSAFLFLGITAVNQFLGNQLKVVVSMSQILQAGSLFVLQSIIIVAVALFFSTRWSTLNSGIVLIMLYVTSMLGGFIEQLGGITEIKQMLNFGIVTSLLFPVDTIFRTMTISLFESADDPISMATQGIFGSASAPSTGMLIYIGLYGVVALLFAIRSFQKRDL</sequence>
<evidence type="ECO:0000256" key="1">
    <source>
        <dbReference type="SAM" id="Phobius"/>
    </source>
</evidence>
<dbReference type="Proteomes" id="UP000294746">
    <property type="component" value="Unassembled WGS sequence"/>
</dbReference>
<keyword evidence="1" id="KW-0472">Membrane</keyword>
<evidence type="ECO:0000313" key="3">
    <source>
        <dbReference type="Proteomes" id="UP000294746"/>
    </source>
</evidence>
<name>A0A4R2S9U8_9BACL</name>
<feature type="transmembrane region" description="Helical" evidence="1">
    <location>
        <begin position="12"/>
        <end position="34"/>
    </location>
</feature>
<dbReference type="Pfam" id="PF12679">
    <property type="entry name" value="ABC2_membrane_2"/>
    <property type="match status" value="1"/>
</dbReference>
<evidence type="ECO:0000313" key="2">
    <source>
        <dbReference type="EMBL" id="TCP69206.1"/>
    </source>
</evidence>
<feature type="transmembrane region" description="Helical" evidence="1">
    <location>
        <begin position="261"/>
        <end position="280"/>
    </location>
</feature>
<dbReference type="GO" id="GO:0005886">
    <property type="term" value="C:plasma membrane"/>
    <property type="evidence" value="ECO:0007669"/>
    <property type="project" value="UniProtKB-SubCell"/>
</dbReference>
<feature type="transmembrane region" description="Helical" evidence="1">
    <location>
        <begin position="68"/>
        <end position="88"/>
    </location>
</feature>
<dbReference type="OrthoDB" id="5146022at2"/>
<dbReference type="PANTHER" id="PTHR43471:SF10">
    <property type="entry name" value="SLL1107 PROTEIN"/>
    <property type="match status" value="1"/>
</dbReference>
<dbReference type="GO" id="GO:0140359">
    <property type="term" value="F:ABC-type transporter activity"/>
    <property type="evidence" value="ECO:0007669"/>
    <property type="project" value="InterPro"/>
</dbReference>
<proteinExistence type="predicted"/>
<dbReference type="PANTHER" id="PTHR43471">
    <property type="entry name" value="ABC TRANSPORTER PERMEASE"/>
    <property type="match status" value="1"/>
</dbReference>
<dbReference type="AlphaFoldDB" id="A0A4R2S9U8"/>
<feature type="transmembrane region" description="Helical" evidence="1">
    <location>
        <begin position="109"/>
        <end position="132"/>
    </location>
</feature>
<keyword evidence="1" id="KW-1133">Transmembrane helix</keyword>
<feature type="transmembrane region" description="Helical" evidence="1">
    <location>
        <begin position="152"/>
        <end position="173"/>
    </location>
</feature>
<accession>A0A4R2S9U8</accession>
<dbReference type="EMBL" id="SLXV01000011">
    <property type="protein sequence ID" value="TCP69206.1"/>
    <property type="molecule type" value="Genomic_DNA"/>
</dbReference>
<gene>
    <name evidence="2" type="ORF">EDD57_1112</name>
</gene>
<protein>
    <submittedName>
        <fullName evidence="2">ABC-2 family transporter</fullName>
    </submittedName>
</protein>
<feature type="transmembrane region" description="Helical" evidence="1">
    <location>
        <begin position="180"/>
        <end position="199"/>
    </location>
</feature>
<keyword evidence="3" id="KW-1185">Reference proteome</keyword>
<comment type="caution">
    <text evidence="2">The sequence shown here is derived from an EMBL/GenBank/DDBJ whole genome shotgun (WGS) entry which is preliminary data.</text>
</comment>
<dbReference type="RefSeq" id="WP_131848410.1">
    <property type="nucleotide sequence ID" value="NZ_SLXV01000011.1"/>
</dbReference>
<keyword evidence="1" id="KW-0812">Transmembrane</keyword>